<keyword evidence="4" id="KW-1185">Reference proteome</keyword>
<evidence type="ECO:0000313" key="3">
    <source>
        <dbReference type="EMBL" id="THV24715.1"/>
    </source>
</evidence>
<dbReference type="RefSeq" id="WP_136596564.1">
    <property type="nucleotide sequence ID" value="NZ_STGV01000001.1"/>
</dbReference>
<accession>A0A4S8P658</accession>
<name>A0A4S8P658_9HYPH</name>
<evidence type="ECO:0000256" key="1">
    <source>
        <dbReference type="SAM" id="SignalP"/>
    </source>
</evidence>
<reference evidence="3 4" key="1">
    <citation type="submission" date="2019-04" db="EMBL/GenBank/DDBJ databases">
        <title>Genome sequence of strain shin9-1.</title>
        <authorList>
            <person name="Gao J."/>
            <person name="Sun J."/>
        </authorList>
    </citation>
    <scope>NUCLEOTIDE SEQUENCE [LARGE SCALE GENOMIC DNA]</scope>
    <source>
        <strain evidence="4">shin9-1</strain>
    </source>
</reference>
<evidence type="ECO:0000313" key="4">
    <source>
        <dbReference type="Proteomes" id="UP000308828"/>
    </source>
</evidence>
<feature type="chain" id="PRO_5020230860" evidence="1">
    <location>
        <begin position="22"/>
        <end position="91"/>
    </location>
</feature>
<dbReference type="OrthoDB" id="7365433at2"/>
<feature type="domain" description="PepSY" evidence="2">
    <location>
        <begin position="6"/>
        <end position="87"/>
    </location>
</feature>
<dbReference type="EMBL" id="STGV01000001">
    <property type="protein sequence ID" value="THV24715.1"/>
    <property type="molecule type" value="Genomic_DNA"/>
</dbReference>
<comment type="caution">
    <text evidence="3">The sequence shown here is derived from an EMBL/GenBank/DDBJ whole genome shotgun (WGS) entry which is preliminary data.</text>
</comment>
<protein>
    <submittedName>
        <fullName evidence="3">PepSY domain-containing protein</fullName>
    </submittedName>
</protein>
<evidence type="ECO:0000259" key="2">
    <source>
        <dbReference type="Pfam" id="PF13670"/>
    </source>
</evidence>
<sequence length="91" mass="9790">MKTLIAASMFAVLASAGLVHADDDDRRCSLGAGEVRLSLAEIEKKAAAEGIETREIELDDGCWEVKGLRDGLRVEAVYHPVTGALLAHRDD</sequence>
<keyword evidence="1" id="KW-0732">Signal</keyword>
<proteinExistence type="predicted"/>
<dbReference type="Proteomes" id="UP000308828">
    <property type="component" value="Unassembled WGS sequence"/>
</dbReference>
<dbReference type="InterPro" id="IPR025711">
    <property type="entry name" value="PepSY"/>
</dbReference>
<dbReference type="Pfam" id="PF13670">
    <property type="entry name" value="PepSY_2"/>
    <property type="match status" value="1"/>
</dbReference>
<organism evidence="3 4">
    <name type="scientific">Peteryoungia ipomoeae</name>
    <dbReference type="NCBI Taxonomy" id="1210932"/>
    <lineage>
        <taxon>Bacteria</taxon>
        <taxon>Pseudomonadati</taxon>
        <taxon>Pseudomonadota</taxon>
        <taxon>Alphaproteobacteria</taxon>
        <taxon>Hyphomicrobiales</taxon>
        <taxon>Rhizobiaceae</taxon>
        <taxon>Peteryoungia</taxon>
    </lineage>
</organism>
<gene>
    <name evidence="3" type="ORF">FAA97_00420</name>
</gene>
<feature type="signal peptide" evidence="1">
    <location>
        <begin position="1"/>
        <end position="21"/>
    </location>
</feature>
<dbReference type="AlphaFoldDB" id="A0A4S8P658"/>